<dbReference type="GO" id="GO:0015280">
    <property type="term" value="F:ligand-gated sodium channel activity"/>
    <property type="evidence" value="ECO:0007669"/>
    <property type="project" value="TreeGrafter"/>
</dbReference>
<keyword evidence="7" id="KW-0915">Sodium</keyword>
<evidence type="ECO:0000256" key="6">
    <source>
        <dbReference type="ARBA" id="ARBA00022989"/>
    </source>
</evidence>
<evidence type="ECO:0000256" key="9">
    <source>
        <dbReference type="ARBA" id="ARBA00023136"/>
    </source>
</evidence>
<protein>
    <recommendedName>
        <fullName evidence="16">Sodium channel protein Nach</fullName>
    </recommendedName>
</protein>
<accession>A0AA38MQ98</accession>
<evidence type="ECO:0000256" key="5">
    <source>
        <dbReference type="ARBA" id="ARBA00022692"/>
    </source>
</evidence>
<keyword evidence="4 12" id="KW-0894">Sodium channel</keyword>
<evidence type="ECO:0000313" key="14">
    <source>
        <dbReference type="EMBL" id="KAJ3664701.1"/>
    </source>
</evidence>
<dbReference type="InterPro" id="IPR001873">
    <property type="entry name" value="ENaC"/>
</dbReference>
<dbReference type="Proteomes" id="UP001168821">
    <property type="component" value="Unassembled WGS sequence"/>
</dbReference>
<evidence type="ECO:0000256" key="10">
    <source>
        <dbReference type="ARBA" id="ARBA00023201"/>
    </source>
</evidence>
<keyword evidence="8 12" id="KW-0406">Ion transport</keyword>
<keyword evidence="3 12" id="KW-0813">Transport</keyword>
<dbReference type="Gene3D" id="1.10.287.770">
    <property type="entry name" value="YojJ-like"/>
    <property type="match status" value="1"/>
</dbReference>
<dbReference type="Gene3D" id="1.10.287.820">
    <property type="entry name" value="Acid-sensing ion channel domain"/>
    <property type="match status" value="1"/>
</dbReference>
<evidence type="ECO:0000256" key="3">
    <source>
        <dbReference type="ARBA" id="ARBA00022448"/>
    </source>
</evidence>
<evidence type="ECO:0000256" key="11">
    <source>
        <dbReference type="ARBA" id="ARBA00023303"/>
    </source>
</evidence>
<keyword evidence="6 13" id="KW-1133">Transmembrane helix</keyword>
<dbReference type="Pfam" id="PF00858">
    <property type="entry name" value="ASC"/>
    <property type="match status" value="1"/>
</dbReference>
<dbReference type="AlphaFoldDB" id="A0AA38MQ98"/>
<keyword evidence="5 12" id="KW-0812">Transmembrane</keyword>
<feature type="transmembrane region" description="Helical" evidence="13">
    <location>
        <begin position="461"/>
        <end position="488"/>
    </location>
</feature>
<evidence type="ECO:0000256" key="12">
    <source>
        <dbReference type="RuleBase" id="RU000679"/>
    </source>
</evidence>
<comment type="similarity">
    <text evidence="2 12">Belongs to the amiloride-sensitive sodium channel (TC 1.A.6) family.</text>
</comment>
<proteinExistence type="inferred from homology"/>
<keyword evidence="9 13" id="KW-0472">Membrane</keyword>
<evidence type="ECO:0000256" key="13">
    <source>
        <dbReference type="SAM" id="Phobius"/>
    </source>
</evidence>
<comment type="subcellular location">
    <subcellularLocation>
        <location evidence="1">Membrane</location>
        <topology evidence="1">Multi-pass membrane protein</topology>
    </subcellularLocation>
</comment>
<name>A0AA38MQ98_9CUCU</name>
<evidence type="ECO:0000256" key="2">
    <source>
        <dbReference type="ARBA" id="ARBA00007193"/>
    </source>
</evidence>
<keyword evidence="11 12" id="KW-0407">Ion channel</keyword>
<dbReference type="GO" id="GO:0005886">
    <property type="term" value="C:plasma membrane"/>
    <property type="evidence" value="ECO:0007669"/>
    <property type="project" value="TreeGrafter"/>
</dbReference>
<evidence type="ECO:0000256" key="1">
    <source>
        <dbReference type="ARBA" id="ARBA00004141"/>
    </source>
</evidence>
<organism evidence="14 15">
    <name type="scientific">Zophobas morio</name>
    <dbReference type="NCBI Taxonomy" id="2755281"/>
    <lineage>
        <taxon>Eukaryota</taxon>
        <taxon>Metazoa</taxon>
        <taxon>Ecdysozoa</taxon>
        <taxon>Arthropoda</taxon>
        <taxon>Hexapoda</taxon>
        <taxon>Insecta</taxon>
        <taxon>Pterygota</taxon>
        <taxon>Neoptera</taxon>
        <taxon>Endopterygota</taxon>
        <taxon>Coleoptera</taxon>
        <taxon>Polyphaga</taxon>
        <taxon>Cucujiformia</taxon>
        <taxon>Tenebrionidae</taxon>
        <taxon>Zophobas</taxon>
    </lineage>
</organism>
<dbReference type="EMBL" id="JALNTZ010000001">
    <property type="protein sequence ID" value="KAJ3664701.1"/>
    <property type="molecule type" value="Genomic_DNA"/>
</dbReference>
<gene>
    <name evidence="14" type="ORF">Zmor_000250</name>
</gene>
<dbReference type="PANTHER" id="PTHR11690:SF288">
    <property type="entry name" value="AMILORIDE-SENSITIVE NA+ CHANNEL-RELATED"/>
    <property type="match status" value="1"/>
</dbReference>
<comment type="caution">
    <text evidence="14">The sequence shown here is derived from an EMBL/GenBank/DDBJ whole genome shotgun (WGS) entry which is preliminary data.</text>
</comment>
<keyword evidence="15" id="KW-1185">Reference proteome</keyword>
<dbReference type="PANTHER" id="PTHR11690">
    <property type="entry name" value="AMILORIDE-SENSITIVE SODIUM CHANNEL-RELATED"/>
    <property type="match status" value="1"/>
</dbReference>
<evidence type="ECO:0000256" key="4">
    <source>
        <dbReference type="ARBA" id="ARBA00022461"/>
    </source>
</evidence>
<evidence type="ECO:0008006" key="16">
    <source>
        <dbReference type="Google" id="ProtNLM"/>
    </source>
</evidence>
<sequence>MTNKVEPIQLKKYETTTKTNNSNYKKLISGYFSEFLKNSSIHGIQYISGAERTLFERSFWLIVLSISIYSCVALIKSAWSKWDENPIFISFRQTPVNIWEIPFPAVTVCPMYTMNRESNFTFAFRPNLQGNTSWKMGNVSSFCDNRENYFTEYEDANFADSPEWTQFLVQTSPGRDQIFSGCGWIDKEDCEIFSPLLTPWGICFSFNMLKNDDIFTTNAHRSYTYETQNNISTRNWNIETNYPKTDQAVYPWRSSNVQDSLNFLLTNNLSQIECGAKHYYQIFLHHPAELPESDLDSINVQHNHLHEIIIQPGVTFTSDNLKTYSPEKRKCFYASERKLYFYKIYTLNNCRMECLANYTLKLCGCVPHFLPHNKTTTLCAINKYDVGMCLITAKVNMGNLESAIWHNKSKASCNCLPSCNSITYNNRFKTLDVDATVIIISYKDNEFLALERQELFGDINFWASCGGILGLFTGFSVISLAEIIYYLCLKLVYNLGKFVFRKCVKS</sequence>
<evidence type="ECO:0000256" key="7">
    <source>
        <dbReference type="ARBA" id="ARBA00023053"/>
    </source>
</evidence>
<keyword evidence="10 12" id="KW-0739">Sodium transport</keyword>
<evidence type="ECO:0000313" key="15">
    <source>
        <dbReference type="Proteomes" id="UP001168821"/>
    </source>
</evidence>
<evidence type="ECO:0000256" key="8">
    <source>
        <dbReference type="ARBA" id="ARBA00023065"/>
    </source>
</evidence>
<reference evidence="14" key="1">
    <citation type="journal article" date="2023" name="G3 (Bethesda)">
        <title>Whole genome assemblies of Zophobas morio and Tenebrio molitor.</title>
        <authorList>
            <person name="Kaur S."/>
            <person name="Stinson S.A."/>
            <person name="diCenzo G.C."/>
        </authorList>
    </citation>
    <scope>NUCLEOTIDE SEQUENCE</scope>
    <source>
        <strain evidence="14">QUZm001</strain>
    </source>
</reference>